<feature type="active site" evidence="5">
    <location>
        <position position="432"/>
    </location>
</feature>
<keyword evidence="1 4" id="KW-0489">Methyltransferase</keyword>
<feature type="domain" description="TRAM" evidence="7">
    <location>
        <begin position="1"/>
        <end position="58"/>
    </location>
</feature>
<dbReference type="Pfam" id="PF01938">
    <property type="entry name" value="TRAM"/>
    <property type="match status" value="1"/>
</dbReference>
<feature type="binding site" evidence="4">
    <location>
        <position position="344"/>
    </location>
    <ligand>
        <name>S-adenosyl-L-methionine</name>
        <dbReference type="ChEBI" id="CHEBI:59789"/>
    </ligand>
</feature>
<feature type="region of interest" description="Disordered" evidence="6">
    <location>
        <begin position="241"/>
        <end position="280"/>
    </location>
</feature>
<dbReference type="EMBL" id="BAAAPZ010000019">
    <property type="protein sequence ID" value="GAA2106369.1"/>
    <property type="molecule type" value="Genomic_DNA"/>
</dbReference>
<feature type="binding site" evidence="4">
    <location>
        <position position="405"/>
    </location>
    <ligand>
        <name>S-adenosyl-L-methionine</name>
        <dbReference type="ChEBI" id="CHEBI:59789"/>
    </ligand>
</feature>
<dbReference type="InterPro" id="IPR029063">
    <property type="entry name" value="SAM-dependent_MTases_sf"/>
</dbReference>
<proteinExistence type="inferred from homology"/>
<dbReference type="SUPFAM" id="SSF50249">
    <property type="entry name" value="Nucleic acid-binding proteins"/>
    <property type="match status" value="1"/>
</dbReference>
<feature type="binding site" evidence="4">
    <location>
        <position position="365"/>
    </location>
    <ligand>
        <name>S-adenosyl-L-methionine</name>
        <dbReference type="ChEBI" id="CHEBI:59789"/>
    </ligand>
</feature>
<evidence type="ECO:0000256" key="2">
    <source>
        <dbReference type="ARBA" id="ARBA00022679"/>
    </source>
</evidence>
<evidence type="ECO:0000256" key="6">
    <source>
        <dbReference type="SAM" id="MobiDB-lite"/>
    </source>
</evidence>
<evidence type="ECO:0000313" key="9">
    <source>
        <dbReference type="Proteomes" id="UP001500984"/>
    </source>
</evidence>
<evidence type="ECO:0000256" key="1">
    <source>
        <dbReference type="ARBA" id="ARBA00022603"/>
    </source>
</evidence>
<dbReference type="PROSITE" id="PS50926">
    <property type="entry name" value="TRAM"/>
    <property type="match status" value="1"/>
</dbReference>
<evidence type="ECO:0000256" key="3">
    <source>
        <dbReference type="ARBA" id="ARBA00022691"/>
    </source>
</evidence>
<dbReference type="PROSITE" id="PS01230">
    <property type="entry name" value="TRMA_1"/>
    <property type="match status" value="1"/>
</dbReference>
<dbReference type="RefSeq" id="WP_291795048.1">
    <property type="nucleotide sequence ID" value="NZ_BAAAPZ010000019.1"/>
</dbReference>
<evidence type="ECO:0000313" key="8">
    <source>
        <dbReference type="EMBL" id="GAA2106369.1"/>
    </source>
</evidence>
<dbReference type="InterPro" id="IPR002792">
    <property type="entry name" value="TRAM_dom"/>
</dbReference>
<keyword evidence="2 4" id="KW-0808">Transferase</keyword>
<reference evidence="9" key="1">
    <citation type="journal article" date="2019" name="Int. J. Syst. Evol. Microbiol.">
        <title>The Global Catalogue of Microorganisms (GCM) 10K type strain sequencing project: providing services to taxonomists for standard genome sequencing and annotation.</title>
        <authorList>
            <consortium name="The Broad Institute Genomics Platform"/>
            <consortium name="The Broad Institute Genome Sequencing Center for Infectious Disease"/>
            <person name="Wu L."/>
            <person name="Ma J."/>
        </authorList>
    </citation>
    <scope>NUCLEOTIDE SEQUENCE [LARGE SCALE GENOMIC DNA]</scope>
    <source>
        <strain evidence="9">JCM 15900</strain>
    </source>
</reference>
<feature type="compositionally biased region" description="Basic residues" evidence="6">
    <location>
        <begin position="254"/>
        <end position="267"/>
    </location>
</feature>
<evidence type="ECO:0000259" key="7">
    <source>
        <dbReference type="PROSITE" id="PS50926"/>
    </source>
</evidence>
<dbReference type="Gene3D" id="2.40.50.140">
    <property type="entry name" value="Nucleic acid-binding proteins"/>
    <property type="match status" value="1"/>
</dbReference>
<dbReference type="Proteomes" id="UP001500984">
    <property type="component" value="Unassembled WGS sequence"/>
</dbReference>
<accession>A0ABP5ITT5</accession>
<dbReference type="PANTHER" id="PTHR11061:SF30">
    <property type="entry name" value="TRNA (URACIL(54)-C(5))-METHYLTRANSFERASE"/>
    <property type="match status" value="1"/>
</dbReference>
<comment type="similarity">
    <text evidence="4">Belongs to the class I-like SAM-binding methyltransferase superfamily. RNA M5U methyltransferase family.</text>
</comment>
<gene>
    <name evidence="8" type="ORF">GCM10009823_32400</name>
</gene>
<dbReference type="InterPro" id="IPR012340">
    <property type="entry name" value="NA-bd_OB-fold"/>
</dbReference>
<name>A0ABP5ITT5_9MICO</name>
<dbReference type="PANTHER" id="PTHR11061">
    <property type="entry name" value="RNA M5U METHYLTRANSFERASE"/>
    <property type="match status" value="1"/>
</dbReference>
<dbReference type="Pfam" id="PF13649">
    <property type="entry name" value="Methyltransf_25"/>
    <property type="match status" value="1"/>
</dbReference>
<sequence length="476" mass="48963">MTQNETVTVRALRPAAGGEMLAHHDGRTMFLSGALPGEDVVAEVVRTSAKVLRARTVEVLEPSAHRVADRRDLLGVPGAGGIEFAHAELAHSRVLKEQAAADQLRRLGGIDPEAVGFRVLPAPSEADADPADLAAGTRWRTRVQLALDAEGRPGMYAAGSHRVVPLGGTDVPLATEAISALGLARMRLPGLTRLEIAAGADSGAVVLRGPSALSHAPAVVEMSACWPGEWSVLAEDGESAAAPVPGGAAGRGGRSARGRRGAGRARTGRGGNARNRGGTSAADLRLVTGSGLVTEAVPGLGRPLTVAGTGFWQVHRDAAGVLAQEVRDLLADGGATSGTVLDLYCGAGLLGVALAEDGRRVIGVEGSAEAIERARENAAGLGAEFRTGRVERLGELPEAAAAVLDPPRAGAGREVVRALVDSPVRDLVYVSCDPATFARDAAGLRAGGYELLSVTGHDLFPLTGHLETVSLFRRAW</sequence>
<evidence type="ECO:0000256" key="4">
    <source>
        <dbReference type="PROSITE-ProRule" id="PRU01024"/>
    </source>
</evidence>
<organism evidence="8 9">
    <name type="scientific">Brevibacterium salitolerans</name>
    <dbReference type="NCBI Taxonomy" id="1403566"/>
    <lineage>
        <taxon>Bacteria</taxon>
        <taxon>Bacillati</taxon>
        <taxon>Actinomycetota</taxon>
        <taxon>Actinomycetes</taxon>
        <taxon>Micrococcales</taxon>
        <taxon>Brevibacteriaceae</taxon>
        <taxon>Brevibacterium</taxon>
    </lineage>
</organism>
<protein>
    <recommendedName>
        <fullName evidence="7">TRAM domain-containing protein</fullName>
    </recommendedName>
</protein>
<evidence type="ECO:0000256" key="5">
    <source>
        <dbReference type="PROSITE-ProRule" id="PRU10015"/>
    </source>
</evidence>
<dbReference type="SUPFAM" id="SSF53335">
    <property type="entry name" value="S-adenosyl-L-methionine-dependent methyltransferases"/>
    <property type="match status" value="1"/>
</dbReference>
<keyword evidence="3 4" id="KW-0949">S-adenosyl-L-methionine</keyword>
<dbReference type="InterPro" id="IPR030390">
    <property type="entry name" value="MeTrfase_TrmA_AS"/>
</dbReference>
<dbReference type="CDD" id="cd02440">
    <property type="entry name" value="AdoMet_MTases"/>
    <property type="match status" value="1"/>
</dbReference>
<dbReference type="InterPro" id="IPR041698">
    <property type="entry name" value="Methyltransf_25"/>
</dbReference>
<feature type="binding site" evidence="4">
    <location>
        <position position="313"/>
    </location>
    <ligand>
        <name>S-adenosyl-L-methionine</name>
        <dbReference type="ChEBI" id="CHEBI:59789"/>
    </ligand>
</feature>
<dbReference type="PROSITE" id="PS51687">
    <property type="entry name" value="SAM_MT_RNA_M5U"/>
    <property type="match status" value="1"/>
</dbReference>
<keyword evidence="9" id="KW-1185">Reference proteome</keyword>
<feature type="active site" description="Nucleophile" evidence="4">
    <location>
        <position position="432"/>
    </location>
</feature>
<comment type="caution">
    <text evidence="8">The sequence shown here is derived from an EMBL/GenBank/DDBJ whole genome shotgun (WGS) entry which is preliminary data.</text>
</comment>
<dbReference type="InterPro" id="IPR010280">
    <property type="entry name" value="U5_MeTrfase_fam"/>
</dbReference>
<dbReference type="Gene3D" id="3.40.50.150">
    <property type="entry name" value="Vaccinia Virus protein VP39"/>
    <property type="match status" value="1"/>
</dbReference>